<dbReference type="FunFam" id="1.10.1040.10:FF:000017">
    <property type="entry name" value="2-dehydropantoate 2-reductase"/>
    <property type="match status" value="1"/>
</dbReference>
<dbReference type="NCBIfam" id="TIGR00745">
    <property type="entry name" value="apbA_panE"/>
    <property type="match status" value="1"/>
</dbReference>
<dbReference type="InterPro" id="IPR000086">
    <property type="entry name" value="NUDIX_hydrolase_dom"/>
</dbReference>
<dbReference type="PRINTS" id="PR00502">
    <property type="entry name" value="NUDIXFAMILY"/>
</dbReference>
<evidence type="ECO:0000256" key="7">
    <source>
        <dbReference type="ARBA" id="ARBA00023002"/>
    </source>
</evidence>
<dbReference type="Gene3D" id="1.10.1040.10">
    <property type="entry name" value="N-(1-d-carboxylethyl)-l-norvaline Dehydrogenase, domain 2"/>
    <property type="match status" value="1"/>
</dbReference>
<dbReference type="GO" id="GO:0015940">
    <property type="term" value="P:pantothenate biosynthetic process"/>
    <property type="evidence" value="ECO:0007669"/>
    <property type="project" value="InterPro"/>
</dbReference>
<dbReference type="Pfam" id="PF02558">
    <property type="entry name" value="ApbA"/>
    <property type="match status" value="1"/>
</dbReference>
<gene>
    <name evidence="11" type="ORF">C8D98_2159</name>
</gene>
<dbReference type="SUPFAM" id="SSF51735">
    <property type="entry name" value="NAD(P)-binding Rossmann-fold domains"/>
    <property type="match status" value="1"/>
</dbReference>
<reference evidence="11 12" key="1">
    <citation type="submission" date="2019-03" db="EMBL/GenBank/DDBJ databases">
        <title>Genomic Encyclopedia of Type Strains, Phase IV (KMG-IV): sequencing the most valuable type-strain genomes for metagenomic binning, comparative biology and taxonomic classification.</title>
        <authorList>
            <person name="Goeker M."/>
        </authorList>
    </citation>
    <scope>NUCLEOTIDE SEQUENCE [LARGE SCALE GENOMIC DNA]</scope>
    <source>
        <strain evidence="11 12">DSM 24984</strain>
    </source>
</reference>
<dbReference type="InterPro" id="IPR015797">
    <property type="entry name" value="NUDIX_hydrolase-like_dom_sf"/>
</dbReference>
<evidence type="ECO:0000256" key="1">
    <source>
        <dbReference type="ARBA" id="ARBA00004994"/>
    </source>
</evidence>
<protein>
    <recommendedName>
        <fullName evidence="4">2-dehydropantoate 2-reductase</fullName>
        <ecNumber evidence="3">1.1.1.169</ecNumber>
    </recommendedName>
    <alternativeName>
        <fullName evidence="8">Ketopantoate reductase</fullName>
    </alternativeName>
</protein>
<keyword evidence="12" id="KW-1185">Reference proteome</keyword>
<dbReference type="InterPro" id="IPR013752">
    <property type="entry name" value="KPA_reductase"/>
</dbReference>
<dbReference type="PANTHER" id="PTHR21708:SF26">
    <property type="entry name" value="2-DEHYDROPANTOATE 2-REDUCTASE"/>
    <property type="match status" value="1"/>
</dbReference>
<dbReference type="GO" id="GO:0016787">
    <property type="term" value="F:hydrolase activity"/>
    <property type="evidence" value="ECO:0007669"/>
    <property type="project" value="UniProtKB-KW"/>
</dbReference>
<dbReference type="InterPro" id="IPR020476">
    <property type="entry name" value="Nudix_hydrolase"/>
</dbReference>
<evidence type="ECO:0000256" key="3">
    <source>
        <dbReference type="ARBA" id="ARBA00013014"/>
    </source>
</evidence>
<keyword evidence="6" id="KW-0521">NADP</keyword>
<dbReference type="InterPro" id="IPR036291">
    <property type="entry name" value="NAD(P)-bd_dom_sf"/>
</dbReference>
<dbReference type="Pfam" id="PF08546">
    <property type="entry name" value="ApbA_C"/>
    <property type="match status" value="1"/>
</dbReference>
<dbReference type="InterPro" id="IPR003710">
    <property type="entry name" value="ApbA"/>
</dbReference>
<proteinExistence type="inferred from homology"/>
<keyword evidence="7" id="KW-0560">Oxidoreductase</keyword>
<dbReference type="AlphaFoldDB" id="A0A4R1K7I0"/>
<accession>A0A4R1K7I0</accession>
<dbReference type="GO" id="GO:0005737">
    <property type="term" value="C:cytoplasm"/>
    <property type="evidence" value="ECO:0007669"/>
    <property type="project" value="TreeGrafter"/>
</dbReference>
<evidence type="ECO:0000313" key="12">
    <source>
        <dbReference type="Proteomes" id="UP000294614"/>
    </source>
</evidence>
<dbReference type="EMBL" id="SMGG01000005">
    <property type="protein sequence ID" value="TCK59987.1"/>
    <property type="molecule type" value="Genomic_DNA"/>
</dbReference>
<dbReference type="InterPro" id="IPR020084">
    <property type="entry name" value="NUDIX_hydrolase_CS"/>
</dbReference>
<evidence type="ECO:0000256" key="4">
    <source>
        <dbReference type="ARBA" id="ARBA00019465"/>
    </source>
</evidence>
<comment type="pathway">
    <text evidence="1">Cofactor biosynthesis; (R)-pantothenate biosynthesis; (R)-pantoate from 3-methyl-2-oxobutanoate: step 2/2.</text>
</comment>
<evidence type="ECO:0000256" key="9">
    <source>
        <dbReference type="ARBA" id="ARBA00048793"/>
    </source>
</evidence>
<dbReference type="GO" id="GO:0008677">
    <property type="term" value="F:2-dehydropantoate 2-reductase activity"/>
    <property type="evidence" value="ECO:0007669"/>
    <property type="project" value="UniProtKB-EC"/>
</dbReference>
<evidence type="ECO:0000313" key="11">
    <source>
        <dbReference type="EMBL" id="TCK59987.1"/>
    </source>
</evidence>
<dbReference type="InterPro" id="IPR013332">
    <property type="entry name" value="KPR_N"/>
</dbReference>
<name>A0A4R1K7I0_9BACT</name>
<dbReference type="PANTHER" id="PTHR21708">
    <property type="entry name" value="PROBABLE 2-DEHYDROPANTOATE 2-REDUCTASE"/>
    <property type="match status" value="1"/>
</dbReference>
<evidence type="ECO:0000256" key="6">
    <source>
        <dbReference type="ARBA" id="ARBA00022857"/>
    </source>
</evidence>
<dbReference type="RefSeq" id="WP_132874133.1">
    <property type="nucleotide sequence ID" value="NZ_SMGG01000005.1"/>
</dbReference>
<comment type="catalytic activity">
    <reaction evidence="9">
        <text>(R)-pantoate + NADP(+) = 2-dehydropantoate + NADPH + H(+)</text>
        <dbReference type="Rhea" id="RHEA:16233"/>
        <dbReference type="ChEBI" id="CHEBI:11561"/>
        <dbReference type="ChEBI" id="CHEBI:15378"/>
        <dbReference type="ChEBI" id="CHEBI:15980"/>
        <dbReference type="ChEBI" id="CHEBI:57783"/>
        <dbReference type="ChEBI" id="CHEBI:58349"/>
        <dbReference type="EC" id="1.1.1.169"/>
    </reaction>
</comment>
<dbReference type="PROSITE" id="PS00893">
    <property type="entry name" value="NUDIX_BOX"/>
    <property type="match status" value="1"/>
</dbReference>
<dbReference type="InterPro" id="IPR008927">
    <property type="entry name" value="6-PGluconate_DH-like_C_sf"/>
</dbReference>
<feature type="domain" description="Nudix hydrolase" evidence="10">
    <location>
        <begin position="308"/>
        <end position="434"/>
    </location>
</feature>
<evidence type="ECO:0000256" key="5">
    <source>
        <dbReference type="ARBA" id="ARBA00022801"/>
    </source>
</evidence>
<dbReference type="Gene3D" id="3.40.50.720">
    <property type="entry name" value="NAD(P)-binding Rossmann-like Domain"/>
    <property type="match status" value="1"/>
</dbReference>
<dbReference type="OrthoDB" id="9800163at2"/>
<comment type="caution">
    <text evidence="11">The sequence shown here is derived from an EMBL/GenBank/DDBJ whole genome shotgun (WGS) entry which is preliminary data.</text>
</comment>
<dbReference type="Gene3D" id="3.90.79.10">
    <property type="entry name" value="Nucleoside Triphosphate Pyrophosphohydrolase"/>
    <property type="match status" value="1"/>
</dbReference>
<dbReference type="InterPro" id="IPR013328">
    <property type="entry name" value="6PGD_dom2"/>
</dbReference>
<evidence type="ECO:0000256" key="2">
    <source>
        <dbReference type="ARBA" id="ARBA00007870"/>
    </source>
</evidence>
<dbReference type="EC" id="1.1.1.169" evidence="3"/>
<organism evidence="11 12">
    <name type="scientific">Seleniivibrio woodruffii</name>
    <dbReference type="NCBI Taxonomy" id="1078050"/>
    <lineage>
        <taxon>Bacteria</taxon>
        <taxon>Pseudomonadati</taxon>
        <taxon>Deferribacterota</taxon>
        <taxon>Deferribacteres</taxon>
        <taxon>Deferribacterales</taxon>
        <taxon>Geovibrionaceae</taxon>
        <taxon>Seleniivibrio</taxon>
    </lineage>
</organism>
<dbReference type="Pfam" id="PF00293">
    <property type="entry name" value="NUDIX"/>
    <property type="match status" value="1"/>
</dbReference>
<dbReference type="SUPFAM" id="SSF55811">
    <property type="entry name" value="Nudix"/>
    <property type="match status" value="1"/>
</dbReference>
<dbReference type="SUPFAM" id="SSF48179">
    <property type="entry name" value="6-phosphogluconate dehydrogenase C-terminal domain-like"/>
    <property type="match status" value="1"/>
</dbReference>
<evidence type="ECO:0000259" key="10">
    <source>
        <dbReference type="PROSITE" id="PS51462"/>
    </source>
</evidence>
<dbReference type="CDD" id="cd18873">
    <property type="entry name" value="NUDIX_NadM_like"/>
    <property type="match status" value="1"/>
</dbReference>
<dbReference type="InterPro" id="IPR051402">
    <property type="entry name" value="KPR-Related"/>
</dbReference>
<sequence length="437" mass="48820">MFSNKRILIAGAGAIGSFYGGLMSRAGYDVELMARGKHLRVMQESGVLTIKSWKYGEPVIPVKAVSEPSGRYGVIILCVKSQDTDTACVQLKDHLAEDGCILSFQNGVENPDVVAKHFGADRTLGASLFVGLWIDPAGTVNHTSTGECVFGGWNKKAQKFEQPLKEIFDRSEIFSTVSDDIKYTLWSKLVWNVAYNPLSALLESTCGPMMKTPLIFELIEKMVRETVAAAKLEGVTIPEEEWRDKIKYREQLEKYKTSMLQDIEKLKNPEIDGILGPVIRTLEKHGLSAPYCETVFRTVQFKYGGHYLYTPKLTADVIARKGNSILLIERMNEPFGWAIPGGFVDYGEKVEDAAVRELFEETGIKTDSIELLGIYSDPKRDKRGHTATAVYFTDTEQEPKAGDDAKNAAFFPLDSLPDNLAFDHKQIISDYIKKVYI</sequence>
<dbReference type="PROSITE" id="PS51462">
    <property type="entry name" value="NUDIX"/>
    <property type="match status" value="1"/>
</dbReference>
<dbReference type="Proteomes" id="UP000294614">
    <property type="component" value="Unassembled WGS sequence"/>
</dbReference>
<keyword evidence="5" id="KW-0378">Hydrolase</keyword>
<evidence type="ECO:0000256" key="8">
    <source>
        <dbReference type="ARBA" id="ARBA00032024"/>
    </source>
</evidence>
<comment type="similarity">
    <text evidence="2">Belongs to the ketopantoate reductase family.</text>
</comment>